<proteinExistence type="predicted"/>
<evidence type="ECO:0000313" key="3">
    <source>
        <dbReference type="EMBL" id="SVB26637.1"/>
    </source>
</evidence>
<dbReference type="SMART" id="SM00248">
    <property type="entry name" value="ANK"/>
    <property type="match status" value="11"/>
</dbReference>
<protein>
    <submittedName>
        <fullName evidence="3">Uncharacterized protein</fullName>
    </submittedName>
</protein>
<keyword evidence="2" id="KW-0040">ANK repeat</keyword>
<dbReference type="InterPro" id="IPR036770">
    <property type="entry name" value="Ankyrin_rpt-contain_sf"/>
</dbReference>
<dbReference type="Gene3D" id="1.25.40.20">
    <property type="entry name" value="Ankyrin repeat-containing domain"/>
    <property type="match status" value="4"/>
</dbReference>
<reference evidence="3" key="1">
    <citation type="submission" date="2018-05" db="EMBL/GenBank/DDBJ databases">
        <authorList>
            <person name="Lanie J.A."/>
            <person name="Ng W.-L."/>
            <person name="Kazmierczak K.M."/>
            <person name="Andrzejewski T.M."/>
            <person name="Davidsen T.M."/>
            <person name="Wayne K.J."/>
            <person name="Tettelin H."/>
            <person name="Glass J.I."/>
            <person name="Rusch D."/>
            <person name="Podicherti R."/>
            <person name="Tsui H.-C.T."/>
            <person name="Winkler M.E."/>
        </authorList>
    </citation>
    <scope>NUCLEOTIDE SEQUENCE</scope>
</reference>
<keyword evidence="1" id="KW-0677">Repeat</keyword>
<organism evidence="3">
    <name type="scientific">marine metagenome</name>
    <dbReference type="NCBI Taxonomy" id="408172"/>
    <lineage>
        <taxon>unclassified sequences</taxon>
        <taxon>metagenomes</taxon>
        <taxon>ecological metagenomes</taxon>
    </lineage>
</organism>
<dbReference type="Pfam" id="PF12796">
    <property type="entry name" value="Ank_2"/>
    <property type="match status" value="3"/>
</dbReference>
<accession>A0A382CMV8</accession>
<dbReference type="Pfam" id="PF13637">
    <property type="entry name" value="Ank_4"/>
    <property type="match status" value="1"/>
</dbReference>
<dbReference type="Pfam" id="PF00023">
    <property type="entry name" value="Ank"/>
    <property type="match status" value="2"/>
</dbReference>
<dbReference type="PANTHER" id="PTHR24198:SF165">
    <property type="entry name" value="ANKYRIN REPEAT-CONTAINING PROTEIN-RELATED"/>
    <property type="match status" value="1"/>
</dbReference>
<dbReference type="SUPFAM" id="SSF48403">
    <property type="entry name" value="Ankyrin repeat"/>
    <property type="match status" value="2"/>
</dbReference>
<name>A0A382CMV8_9ZZZZ</name>
<dbReference type="PROSITE" id="PS50297">
    <property type="entry name" value="ANK_REP_REGION"/>
    <property type="match status" value="8"/>
</dbReference>
<dbReference type="GO" id="GO:0005737">
    <property type="term" value="C:cytoplasm"/>
    <property type="evidence" value="ECO:0007669"/>
    <property type="project" value="TreeGrafter"/>
</dbReference>
<dbReference type="InterPro" id="IPR002110">
    <property type="entry name" value="Ankyrin_rpt"/>
</dbReference>
<dbReference type="PRINTS" id="PR01415">
    <property type="entry name" value="ANKYRIN"/>
</dbReference>
<evidence type="ECO:0000256" key="2">
    <source>
        <dbReference type="ARBA" id="ARBA00023043"/>
    </source>
</evidence>
<dbReference type="AlphaFoldDB" id="A0A382CMV8"/>
<dbReference type="EMBL" id="UINC01034975">
    <property type="protein sequence ID" value="SVB26637.1"/>
    <property type="molecule type" value="Genomic_DNA"/>
</dbReference>
<gene>
    <name evidence="3" type="ORF">METZ01_LOCUS179491</name>
</gene>
<dbReference type="PROSITE" id="PS50088">
    <property type="entry name" value="ANK_REPEAT"/>
    <property type="match status" value="9"/>
</dbReference>
<dbReference type="PANTHER" id="PTHR24198">
    <property type="entry name" value="ANKYRIN REPEAT AND PROTEIN KINASE DOMAIN-CONTAINING PROTEIN"/>
    <property type="match status" value="1"/>
</dbReference>
<sequence length="480" mass="50893">MRHDSRCGNNWHVAVAFIASALFLTLVNAQARSVPPAEDTVVATAAEHQEWARVQSLIQDGADVNADQPDGATALHWAAHWNDPETVVALIEAGAEVDAVNDLGVPPLWIAIDRGNTDIAIRLIDAGADVNARLATGETVVMTAARNGLRTVVSRLLREGADVRLAEHEAAQTALMWGAAGGHADVVRLLAESGADIHSRTIRGFTALMFAAQTGDAVTARLLLEAGADLEGRALDGSTPLLVASRSMDALAGIDWRIIPSEGGHQDTALFFINQGADVMATDDRGRTALHAAVETRRPILAKALIDAGASIDGQFRTPPPPLRGDYISRNSFKGASPFWLAARDANLAMMRILLDAGADPFLPNAYNVTPLMIASGLGENDARRPQDHLVVDAVRLLLDLGADVTVTNRGGQTALHGAASMWEDGVIQLLVDHGADVNAEDQRGRTPLYLVEYGNANAPSESTADLLRQLGAAEPVVQR</sequence>
<evidence type="ECO:0000256" key="1">
    <source>
        <dbReference type="ARBA" id="ARBA00022737"/>
    </source>
</evidence>